<evidence type="ECO:0000313" key="2">
    <source>
        <dbReference type="EMBL" id="MER8936811.1"/>
    </source>
</evidence>
<sequence length="324" mass="35825">MRKFFKALRFPLLLTTIAVVAYAAGHLRNPKAKEYDLAESIPPPGLSLSGVSTCVEPNERERTLVKIAVDALAFSGDEAGLLAIGAQKFLSHGLYRRADRESKRVCDTLPEYERAAQFINDSGHLQRGRLVEYGLELIARLPSPSENLAKVVAASAFNDSVQQSEIFPDRDIRPLARATLAGLGKRAQPYADQAFELISIEDSMGTGAAQIAVAGEHPMALETVERVMADRLATLPRDRVVPRDIRNRLYEMAYALAFGGTQAKQHVAPLRDLMSRKVQSWAPPFGMIELPPRRMCRVLAKITDVPVTDLEFDYCADVDATYEQ</sequence>
<name>A0ABV1YNS7_9HYPH</name>
<comment type="caution">
    <text evidence="2">The sequence shown here is derived from an EMBL/GenBank/DDBJ whole genome shotgun (WGS) entry which is preliminary data.</text>
</comment>
<gene>
    <name evidence="2" type="ORF">NKI33_28140</name>
</gene>
<accession>A0ABV1YNS7</accession>
<proteinExistence type="predicted"/>
<feature type="signal peptide" evidence="1">
    <location>
        <begin position="1"/>
        <end position="23"/>
    </location>
</feature>
<evidence type="ECO:0008006" key="4">
    <source>
        <dbReference type="Google" id="ProtNLM"/>
    </source>
</evidence>
<keyword evidence="1" id="KW-0732">Signal</keyword>
<feature type="chain" id="PRO_5045453728" description="Secreted protein" evidence="1">
    <location>
        <begin position="24"/>
        <end position="324"/>
    </location>
</feature>
<reference evidence="2 3" key="1">
    <citation type="journal article" date="2024" name="Proc. Natl. Acad. Sci. U.S.A.">
        <title>The evolutionary genomics of adaptation to stress in wild rhizobium bacteria.</title>
        <authorList>
            <person name="Kehlet-Delgado H."/>
            <person name="Montoya A.P."/>
            <person name="Jensen K.T."/>
            <person name="Wendlandt C.E."/>
            <person name="Dexheimer C."/>
            <person name="Roberts M."/>
            <person name="Torres Martinez L."/>
            <person name="Friesen M.L."/>
            <person name="Griffitts J.S."/>
            <person name="Porter S.S."/>
        </authorList>
    </citation>
    <scope>NUCLEOTIDE SEQUENCE [LARGE SCALE GENOMIC DNA]</scope>
    <source>
        <strain evidence="2 3">M0729</strain>
    </source>
</reference>
<dbReference type="EMBL" id="JAMYPJ010000057">
    <property type="protein sequence ID" value="MER8936811.1"/>
    <property type="molecule type" value="Genomic_DNA"/>
</dbReference>
<protein>
    <recommendedName>
        <fullName evidence="4">Secreted protein</fullName>
    </recommendedName>
</protein>
<keyword evidence="3" id="KW-1185">Reference proteome</keyword>
<evidence type="ECO:0000256" key="1">
    <source>
        <dbReference type="SAM" id="SignalP"/>
    </source>
</evidence>
<organism evidence="2 3">
    <name type="scientific">Mesorhizobium opportunistum</name>
    <dbReference type="NCBI Taxonomy" id="593909"/>
    <lineage>
        <taxon>Bacteria</taxon>
        <taxon>Pseudomonadati</taxon>
        <taxon>Pseudomonadota</taxon>
        <taxon>Alphaproteobacteria</taxon>
        <taxon>Hyphomicrobiales</taxon>
        <taxon>Phyllobacteriaceae</taxon>
        <taxon>Mesorhizobium</taxon>
    </lineage>
</organism>
<evidence type="ECO:0000313" key="3">
    <source>
        <dbReference type="Proteomes" id="UP001464387"/>
    </source>
</evidence>
<dbReference type="RefSeq" id="WP_287272013.1">
    <property type="nucleotide sequence ID" value="NZ_JAMYMY010000015.1"/>
</dbReference>
<dbReference type="Proteomes" id="UP001464387">
    <property type="component" value="Unassembled WGS sequence"/>
</dbReference>